<keyword evidence="2" id="KW-1185">Reference proteome</keyword>
<evidence type="ECO:0000313" key="2">
    <source>
        <dbReference type="Proteomes" id="UP000257109"/>
    </source>
</evidence>
<organism evidence="1 2">
    <name type="scientific">Mucuna pruriens</name>
    <name type="common">Velvet bean</name>
    <name type="synonym">Dolichos pruriens</name>
    <dbReference type="NCBI Taxonomy" id="157652"/>
    <lineage>
        <taxon>Eukaryota</taxon>
        <taxon>Viridiplantae</taxon>
        <taxon>Streptophyta</taxon>
        <taxon>Embryophyta</taxon>
        <taxon>Tracheophyta</taxon>
        <taxon>Spermatophyta</taxon>
        <taxon>Magnoliopsida</taxon>
        <taxon>eudicotyledons</taxon>
        <taxon>Gunneridae</taxon>
        <taxon>Pentapetalae</taxon>
        <taxon>rosids</taxon>
        <taxon>fabids</taxon>
        <taxon>Fabales</taxon>
        <taxon>Fabaceae</taxon>
        <taxon>Papilionoideae</taxon>
        <taxon>50 kb inversion clade</taxon>
        <taxon>NPAAA clade</taxon>
        <taxon>indigoferoid/millettioid clade</taxon>
        <taxon>Phaseoleae</taxon>
        <taxon>Mucuna</taxon>
    </lineage>
</organism>
<dbReference type="AlphaFoldDB" id="A0A371GVA8"/>
<sequence length="110" mass="12798">MHVGKLKKKINKLEIDKKLRESLINILINTDTEEFSSLEEEYKDDNSIYQIEKDITSEELEASDDEMCLGPQLSYFDCKIIIVLTKEQTSILISVIDRLEDSPLKNEFLQ</sequence>
<name>A0A371GVA8_MUCPR</name>
<reference evidence="1" key="1">
    <citation type="submission" date="2018-05" db="EMBL/GenBank/DDBJ databases">
        <title>Draft genome of Mucuna pruriens seed.</title>
        <authorList>
            <person name="Nnadi N.E."/>
            <person name="Vos R."/>
            <person name="Hasami M.H."/>
            <person name="Devisetty U.K."/>
            <person name="Aguiy J.C."/>
        </authorList>
    </citation>
    <scope>NUCLEOTIDE SEQUENCE [LARGE SCALE GENOMIC DNA]</scope>
    <source>
        <strain evidence="1">JCA_2017</strain>
    </source>
</reference>
<evidence type="ECO:0000313" key="1">
    <source>
        <dbReference type="EMBL" id="RDX94439.1"/>
    </source>
</evidence>
<dbReference type="Proteomes" id="UP000257109">
    <property type="component" value="Unassembled WGS sequence"/>
</dbReference>
<comment type="caution">
    <text evidence="1">The sequence shown here is derived from an EMBL/GenBank/DDBJ whole genome shotgun (WGS) entry which is preliminary data.</text>
</comment>
<dbReference type="EMBL" id="QJKJ01004374">
    <property type="protein sequence ID" value="RDX94439.1"/>
    <property type="molecule type" value="Genomic_DNA"/>
</dbReference>
<accession>A0A371GVA8</accession>
<protein>
    <submittedName>
        <fullName evidence="1">Uncharacterized protein</fullName>
    </submittedName>
</protein>
<feature type="non-terminal residue" evidence="1">
    <location>
        <position position="1"/>
    </location>
</feature>
<proteinExistence type="predicted"/>
<gene>
    <name evidence="1" type="ORF">CR513_23181</name>
</gene>